<keyword evidence="5" id="KW-0233">DNA recombination</keyword>
<feature type="domain" description="Core-binding (CB)" evidence="8">
    <location>
        <begin position="2"/>
        <end position="96"/>
    </location>
</feature>
<name>E6SG64_THEM7</name>
<gene>
    <name evidence="9" type="ordered locus">Tmar_0358</name>
</gene>
<evidence type="ECO:0000256" key="1">
    <source>
        <dbReference type="ARBA" id="ARBA00003283"/>
    </source>
</evidence>
<reference evidence="9 10" key="1">
    <citation type="journal article" date="2010" name="Stand. Genomic Sci.">
        <title>Complete genome sequence of Thermaerobacter marianensis type strain (7p75a).</title>
        <authorList>
            <person name="Han C."/>
            <person name="Gu W."/>
            <person name="Zhang X."/>
            <person name="Lapidus A."/>
            <person name="Nolan M."/>
            <person name="Copeland A."/>
            <person name="Lucas S."/>
            <person name="Del Rio T.G."/>
            <person name="Tice H."/>
            <person name="Cheng J.F."/>
            <person name="Tapia R."/>
            <person name="Goodwin L."/>
            <person name="Pitluck S."/>
            <person name="Pagani I."/>
            <person name="Ivanova N."/>
            <person name="Mavromatis K."/>
            <person name="Mikhailova N."/>
            <person name="Pati A."/>
            <person name="Chen A."/>
            <person name="Palaniappan K."/>
            <person name="Land M."/>
            <person name="Hauser L."/>
            <person name="Chang Y.J."/>
            <person name="Jeffries C.D."/>
            <person name="Schneider S."/>
            <person name="Rohde M."/>
            <person name="Goker M."/>
            <person name="Pukall R."/>
            <person name="Woyke T."/>
            <person name="Bristow J."/>
            <person name="Eisen J.A."/>
            <person name="Markowitz V."/>
            <person name="Hugenholtz P."/>
            <person name="Kyrpides N.C."/>
            <person name="Klenk H.P."/>
            <person name="Detter J.C."/>
        </authorList>
    </citation>
    <scope>NUCLEOTIDE SEQUENCE [LARGE SCALE GENOMIC DNA]</scope>
    <source>
        <strain evidence="10">ATCC 700841 / DSM 12885 / JCM 10246 / 7p75a</strain>
    </source>
</reference>
<dbReference type="PANTHER" id="PTHR30349:SF81">
    <property type="entry name" value="TYROSINE RECOMBINASE XERC"/>
    <property type="match status" value="1"/>
</dbReference>
<protein>
    <submittedName>
        <fullName evidence="9">Integrase family protein</fullName>
    </submittedName>
</protein>
<evidence type="ECO:0000256" key="5">
    <source>
        <dbReference type="ARBA" id="ARBA00023172"/>
    </source>
</evidence>
<evidence type="ECO:0000259" key="7">
    <source>
        <dbReference type="PROSITE" id="PS51898"/>
    </source>
</evidence>
<comment type="function">
    <text evidence="1">Site-specific tyrosine recombinase, which acts by catalyzing the cutting and rejoining of the recombining DNA molecules.</text>
</comment>
<dbReference type="AlphaFoldDB" id="E6SG64"/>
<dbReference type="InterPro" id="IPR013762">
    <property type="entry name" value="Integrase-like_cat_sf"/>
</dbReference>
<dbReference type="KEGG" id="tmr:Tmar_0358"/>
<dbReference type="InterPro" id="IPR011010">
    <property type="entry name" value="DNA_brk_join_enz"/>
</dbReference>
<dbReference type="InterPro" id="IPR044068">
    <property type="entry name" value="CB"/>
</dbReference>
<dbReference type="PANTHER" id="PTHR30349">
    <property type="entry name" value="PHAGE INTEGRASE-RELATED"/>
    <property type="match status" value="1"/>
</dbReference>
<dbReference type="InterPro" id="IPR050090">
    <property type="entry name" value="Tyrosine_recombinase_XerCD"/>
</dbReference>
<dbReference type="InterPro" id="IPR010998">
    <property type="entry name" value="Integrase_recombinase_N"/>
</dbReference>
<dbReference type="Gene3D" id="1.10.443.10">
    <property type="entry name" value="Intergrase catalytic core"/>
    <property type="match status" value="1"/>
</dbReference>
<dbReference type="Pfam" id="PF02899">
    <property type="entry name" value="Phage_int_SAM_1"/>
    <property type="match status" value="1"/>
</dbReference>
<sequence>MTPLPERAEQYLETKRVERGLRTSRLEEYRRDLADFCRWLAGRLRKNPEDLTDADLAGFDRDGARRWLAHLADRELAPSTRDRRWSTVGGWFRWMVAEGVLPRDPFAGLERPVRGERHKRLPVYLAETEAERLLRTVLSDEGLTPRQKAHHARLKERDHALVTTLLYQGLRISEAVGLRYGDVDFDEDTLRVIGKGDKERLLPLHRRTKEALLRYLATWPGPKKPKAPQDPLWWTLTGQPLTKNAAAVKRHLVRAGLWRASAHKLRHTFGTRLAEAGVDLLVIKDLLGHATVATTQATTQIYAHVAQRRLREAVEKIR</sequence>
<evidence type="ECO:0000313" key="10">
    <source>
        <dbReference type="Proteomes" id="UP000008915"/>
    </source>
</evidence>
<evidence type="ECO:0000256" key="4">
    <source>
        <dbReference type="ARBA" id="ARBA00023125"/>
    </source>
</evidence>
<dbReference type="GO" id="GO:0015074">
    <property type="term" value="P:DNA integration"/>
    <property type="evidence" value="ECO:0007669"/>
    <property type="project" value="UniProtKB-KW"/>
</dbReference>
<evidence type="ECO:0000256" key="2">
    <source>
        <dbReference type="ARBA" id="ARBA00008857"/>
    </source>
</evidence>
<dbReference type="SUPFAM" id="SSF56349">
    <property type="entry name" value="DNA breaking-rejoining enzymes"/>
    <property type="match status" value="1"/>
</dbReference>
<evidence type="ECO:0000256" key="3">
    <source>
        <dbReference type="ARBA" id="ARBA00022908"/>
    </source>
</evidence>
<dbReference type="GO" id="GO:0006310">
    <property type="term" value="P:DNA recombination"/>
    <property type="evidence" value="ECO:0007669"/>
    <property type="project" value="UniProtKB-KW"/>
</dbReference>
<evidence type="ECO:0000256" key="6">
    <source>
        <dbReference type="PROSITE-ProRule" id="PRU01248"/>
    </source>
</evidence>
<dbReference type="Gene3D" id="1.10.150.130">
    <property type="match status" value="1"/>
</dbReference>
<dbReference type="eggNOG" id="COG4974">
    <property type="taxonomic scope" value="Bacteria"/>
</dbReference>
<dbReference type="PROSITE" id="PS51898">
    <property type="entry name" value="TYR_RECOMBINASE"/>
    <property type="match status" value="1"/>
</dbReference>
<keyword evidence="10" id="KW-1185">Reference proteome</keyword>
<dbReference type="Proteomes" id="UP000008915">
    <property type="component" value="Chromosome"/>
</dbReference>
<dbReference type="STRING" id="644966.Tmar_0358"/>
<keyword evidence="3" id="KW-0229">DNA integration</keyword>
<comment type="similarity">
    <text evidence="2">Belongs to the 'phage' integrase family.</text>
</comment>
<proteinExistence type="inferred from homology"/>
<reference evidence="10" key="2">
    <citation type="journal article" date="2010" name="Stand. Genomic Sci.">
        <title>Complete genome sequence of Thermaerobacter marianensis type strain (7p75aT).</title>
        <authorList>
            <person name="Han C."/>
            <person name="Gu W."/>
            <person name="Zhang X."/>
            <person name="Lapidus A."/>
            <person name="Nolan M."/>
            <person name="Copeland A."/>
            <person name="Lucas S."/>
            <person name="Glavina Del Rio T."/>
            <person name="Tice H."/>
            <person name="Cheng J."/>
            <person name="Tapia R."/>
            <person name="Goodwin L."/>
            <person name="Pitluck S."/>
            <person name="Pagani I."/>
            <person name="Ivanova N."/>
            <person name="Mavromatis K."/>
            <person name="Mikhailova N."/>
            <person name="Pati A."/>
            <person name="Chen A."/>
            <person name="Palaniappan K."/>
            <person name="Land M."/>
            <person name="Hauser L."/>
            <person name="Chang Y."/>
            <person name="Jeffries C."/>
            <person name="Schneider S."/>
            <person name="Rohde M."/>
            <person name="Goker M."/>
            <person name="Pukall R."/>
            <person name="Woyke T."/>
            <person name="Bristow J."/>
            <person name="Eisen J."/>
            <person name="Markowitz V."/>
            <person name="Hugenholtz P."/>
            <person name="Kyrpides N."/>
            <person name="Klenk H."/>
            <person name="Detter J."/>
        </authorList>
    </citation>
    <scope>NUCLEOTIDE SEQUENCE [LARGE SCALE GENOMIC DNA]</scope>
    <source>
        <strain evidence="10">ATCC 700841 / DSM 12885 / JCM 10246 / 7p75a</strain>
    </source>
</reference>
<dbReference type="RefSeq" id="WP_013494786.1">
    <property type="nucleotide sequence ID" value="NC_014831.1"/>
</dbReference>
<evidence type="ECO:0000313" key="9">
    <source>
        <dbReference type="EMBL" id="ADU50481.1"/>
    </source>
</evidence>
<accession>E6SG64</accession>
<dbReference type="InterPro" id="IPR004107">
    <property type="entry name" value="Integrase_SAM-like_N"/>
</dbReference>
<dbReference type="GO" id="GO:0003677">
    <property type="term" value="F:DNA binding"/>
    <property type="evidence" value="ECO:0007669"/>
    <property type="project" value="UniProtKB-UniRule"/>
</dbReference>
<dbReference type="PROSITE" id="PS51900">
    <property type="entry name" value="CB"/>
    <property type="match status" value="1"/>
</dbReference>
<dbReference type="HOGENOM" id="CLU_027562_9_6_9"/>
<dbReference type="EMBL" id="CP002344">
    <property type="protein sequence ID" value="ADU50481.1"/>
    <property type="molecule type" value="Genomic_DNA"/>
</dbReference>
<evidence type="ECO:0000259" key="8">
    <source>
        <dbReference type="PROSITE" id="PS51900"/>
    </source>
</evidence>
<keyword evidence="4 6" id="KW-0238">DNA-binding</keyword>
<organism evidence="9 10">
    <name type="scientific">Thermaerobacter marianensis (strain ATCC 700841 / DSM 12885 / JCM 10246 / 7p75a)</name>
    <dbReference type="NCBI Taxonomy" id="644966"/>
    <lineage>
        <taxon>Bacteria</taxon>
        <taxon>Bacillati</taxon>
        <taxon>Bacillota</taxon>
        <taxon>Clostridia</taxon>
        <taxon>Eubacteriales</taxon>
        <taxon>Clostridiales Family XVII. Incertae Sedis</taxon>
        <taxon>Thermaerobacter</taxon>
    </lineage>
</organism>
<dbReference type="Pfam" id="PF00589">
    <property type="entry name" value="Phage_integrase"/>
    <property type="match status" value="1"/>
</dbReference>
<dbReference type="OrthoDB" id="283809at2"/>
<dbReference type="InterPro" id="IPR002104">
    <property type="entry name" value="Integrase_catalytic"/>
</dbReference>
<feature type="domain" description="Tyr recombinase" evidence="7">
    <location>
        <begin position="120"/>
        <end position="315"/>
    </location>
</feature>